<keyword evidence="5" id="KW-0677">Repeat</keyword>
<dbReference type="InterPro" id="IPR013783">
    <property type="entry name" value="Ig-like_fold"/>
</dbReference>
<dbReference type="PANTHER" id="PTHR24027:SF438">
    <property type="entry name" value="CADHERIN 23"/>
    <property type="match status" value="1"/>
</dbReference>
<evidence type="ECO:0000256" key="5">
    <source>
        <dbReference type="ARBA" id="ARBA00022737"/>
    </source>
</evidence>
<dbReference type="EMBL" id="SJPX01000001">
    <property type="protein sequence ID" value="TWU57923.1"/>
    <property type="molecule type" value="Genomic_DNA"/>
</dbReference>
<feature type="domain" description="Cadherin" evidence="9">
    <location>
        <begin position="1348"/>
        <end position="1451"/>
    </location>
</feature>
<dbReference type="GO" id="GO:0016477">
    <property type="term" value="P:cell migration"/>
    <property type="evidence" value="ECO:0007669"/>
    <property type="project" value="TreeGrafter"/>
</dbReference>
<feature type="domain" description="Cadherin" evidence="9">
    <location>
        <begin position="1552"/>
        <end position="1654"/>
    </location>
</feature>
<dbReference type="GO" id="GO:0005509">
    <property type="term" value="F:calcium ion binding"/>
    <property type="evidence" value="ECO:0007669"/>
    <property type="project" value="InterPro"/>
</dbReference>
<dbReference type="GO" id="GO:0005576">
    <property type="term" value="C:extracellular region"/>
    <property type="evidence" value="ECO:0007669"/>
    <property type="project" value="UniProtKB-SubCell"/>
</dbReference>
<feature type="domain" description="Cadherin" evidence="9">
    <location>
        <begin position="1450"/>
        <end position="1553"/>
    </location>
</feature>
<evidence type="ECO:0000313" key="10">
    <source>
        <dbReference type="EMBL" id="TWU57923.1"/>
    </source>
</evidence>
<dbReference type="InterPro" id="IPR015919">
    <property type="entry name" value="Cadherin-like_sf"/>
</dbReference>
<dbReference type="Gene3D" id="2.60.40.60">
    <property type="entry name" value="Cadherins"/>
    <property type="match status" value="5"/>
</dbReference>
<dbReference type="PANTHER" id="PTHR24027">
    <property type="entry name" value="CADHERIN-23"/>
    <property type="match status" value="1"/>
</dbReference>
<evidence type="ECO:0000256" key="1">
    <source>
        <dbReference type="ARBA" id="ARBA00004370"/>
    </source>
</evidence>
<dbReference type="Pfam" id="PF17210">
    <property type="entry name" value="SdrD_B"/>
    <property type="match status" value="1"/>
</dbReference>
<gene>
    <name evidence="10" type="ORF">Poly59_08320</name>
</gene>
<comment type="caution">
    <text evidence="10">The sequence shown here is derived from an EMBL/GenBank/DDBJ whole genome shotgun (WGS) entry which is preliminary data.</text>
</comment>
<dbReference type="SMART" id="SM00112">
    <property type="entry name" value="CA"/>
    <property type="match status" value="5"/>
</dbReference>
<sequence length="1858" mass="196504">MSKSSCSKYSHRRATANRTRDRRRRMLESLEPRCLLASLGGEVFIDTNGDGIRNDAEVGAADVRVYVDANNDGQFAIGELFTSTDENGQYQFESLGAGDYNIRVLADAADQTSPRAYLGTGYLTTFEGEGPAPTQLFEMSESGDVVTIGTPSTTRMHGLVRTNDGMLVGINFNSDAIYSIDPLTGQESLLAETGKETVAGLAYDAETDTIYTLIRESGALRLKTVDAETGALRTPVASTAALRGMGGGSTFYDIDTATKTATEITRGFLSPFASTLDVRSDGVIFGLQGNDIKQFAFDNSESSGVTVSTLSTSIDAISFGADDNLFGVSSPSTFHSIDLATGVVDAGIPIQYQGRTISGIQGFDIGPDGTHYMVDPSHLYTFDPQTGIANRAPNRGFPSSPIFTSLTVANDGSLFASFFSSTIQIGSVDPVTGKATDLGIVGGSTSYYPSLVATGIPSDGAATIDLANVSDLTFDPVRDRIVGFDNNSDRFFQFTTDGVGTILGTASRPLDSWSLAFNGTDFVMFDQGDDARTSVIKVDPETGAISDGFQASSRTPAESLFYTTRGNNPHRLTVGDTDLVSVDFGITRVKPTRDVETDYPTVISELVLDPLFASRDTDQLVELRGLPGGQLPSNTYLVVVSEDDNTQGQIQEIFDLSNQSLGANGYLVLSQFDSPHAIAAGSAVLTSTGNGFAGLPNGIYSDIDTNDGRIGGTLIGQNGFFLIRSEIAPGIGDDIDLDDDGLADPDGVKSNWTVLDSVSAHTFVGNGEQAYGQILLAEQELSEDPTLRTVEPGTPIVVSNGSGYVARVGESVGSSPDDWIIGTAVESSGDSSGDLLELYGFGPHLPESMFFLERSLDHFGEANFVGGVRGTILQTSPLDPANPDATVLPPSPAVGYTILADENGNGIQDTISRSADPNVIVNQILADVGFNPNFVLPTIPLTHAFPGVTISTAGDDNEPINFEVQAVRERNSFITSNNFIYSHVGIDFFSEIRKLRFEFDRPASEVSIVAIGAQNSNNPVYGKLEAYNSNDELIGEITSRPVIGANRQTITVAADDIAYAIAYGSTEVTGSSPFGRLDGFTYKQSEATAVTDENGKYEIKRLFPGEYDIVVQSDPDNPLLGLSSTPIVIDKYENFVVGSNVRPNSIPVVEAEYAITTNENPAIGTSLGTVPATELDGQALTFAILGDNTIGVLIDSTTGELTVGPDTVLDFEASPEVTFDVAITDPFITVITRVTISLTNINEAPVVDQAMFLVTEGTPAGTSLGQVTATDPEGGLGQTISFAIVGGPDQNAFTIDPVSGLVTLVDADAVDFEVAQQLRFVVRVSDDADPAASTEYEQVIQVADQNDPPTIATTEIVTDENPATRLIGQLVASDPDADQTHTFQLLGGTGADLFRVSQSGEVILREGVSIDFEQGNSYTLRVRTIDSGAPPLAAESTITVTINNVDELPVLTTTSATVAEDAVAGDVVATLTSSDPDGAEIATEIALLEGSDAANFAFDPATGILTIAEAANLDFETKPTQTVHFRVTTTGSDTSNIVTYRINLTDANDHPIITTERIVVSELAVPGTLVGRIQVSDPDPNDVATLAVVGGNAADRFTLDSATGFLRVAEEATFDADVESEPLTIEIQVTDGAGLSSTRVINIIVNGVNEAPTFSSDPPASTTLESGVFYEFVIPEGAISDPEGREFFVSVFDQSGRLPSWLNFNPATRTLSGYATPNSVGTHNLTLRAFEPGPLELKTDQTFALTVNAGADALTNKRDRLDVDANNLVSPVDALRIINFLSRYGNNASVSVPRLFSGFVDTSGDGFVTAFDALLVINGLKQIPGNAASGEQFGLPTDDSDDTNDAALTEYLTESSLF</sequence>
<feature type="region of interest" description="Disordered" evidence="8">
    <location>
        <begin position="1"/>
        <end position="23"/>
    </location>
</feature>
<dbReference type="SUPFAM" id="SSF117074">
    <property type="entry name" value="Hypothetical protein PA1324"/>
    <property type="match status" value="2"/>
</dbReference>
<evidence type="ECO:0000256" key="3">
    <source>
        <dbReference type="ARBA" id="ARBA00022525"/>
    </source>
</evidence>
<name>A0A5C6F862_9BACT</name>
<dbReference type="GO" id="GO:0045296">
    <property type="term" value="F:cadherin binding"/>
    <property type="evidence" value="ECO:0007669"/>
    <property type="project" value="TreeGrafter"/>
</dbReference>
<dbReference type="SUPFAM" id="SSF101898">
    <property type="entry name" value="NHL repeat"/>
    <property type="match status" value="1"/>
</dbReference>
<feature type="domain" description="Cadherin" evidence="9">
    <location>
        <begin position="1254"/>
        <end position="1351"/>
    </location>
</feature>
<dbReference type="InterPro" id="IPR006644">
    <property type="entry name" value="Cadg"/>
</dbReference>
<protein>
    <submittedName>
        <fullName evidence="10">Cadherin domain protein</fullName>
    </submittedName>
</protein>
<keyword evidence="3" id="KW-0964">Secreted</keyword>
<evidence type="ECO:0000256" key="4">
    <source>
        <dbReference type="ARBA" id="ARBA00022729"/>
    </source>
</evidence>
<feature type="compositionally biased region" description="Basic residues" evidence="8">
    <location>
        <begin position="9"/>
        <end position="23"/>
    </location>
</feature>
<dbReference type="InterPro" id="IPR002105">
    <property type="entry name" value="Dockerin_1_rpt"/>
</dbReference>
<keyword evidence="7" id="KW-0472">Membrane</keyword>
<keyword evidence="4" id="KW-0732">Signal</keyword>
<dbReference type="Pfam" id="PF00028">
    <property type="entry name" value="Cadherin"/>
    <property type="match status" value="2"/>
</dbReference>
<dbReference type="SUPFAM" id="SSF63825">
    <property type="entry name" value="YWTD domain"/>
    <property type="match status" value="1"/>
</dbReference>
<evidence type="ECO:0000256" key="2">
    <source>
        <dbReference type="ARBA" id="ARBA00004613"/>
    </source>
</evidence>
<dbReference type="InterPro" id="IPR002126">
    <property type="entry name" value="Cadherin-like_dom"/>
</dbReference>
<dbReference type="GO" id="GO:0008013">
    <property type="term" value="F:beta-catenin binding"/>
    <property type="evidence" value="ECO:0007669"/>
    <property type="project" value="TreeGrafter"/>
</dbReference>
<evidence type="ECO:0000256" key="8">
    <source>
        <dbReference type="SAM" id="MobiDB-lite"/>
    </source>
</evidence>
<accession>A0A5C6F862</accession>
<dbReference type="CDD" id="cd11304">
    <property type="entry name" value="Cadherin_repeat"/>
    <property type="match status" value="5"/>
</dbReference>
<dbReference type="InterPro" id="IPR039808">
    <property type="entry name" value="Cadherin"/>
</dbReference>
<dbReference type="Proteomes" id="UP000317977">
    <property type="component" value="Unassembled WGS sequence"/>
</dbReference>
<dbReference type="InterPro" id="IPR033764">
    <property type="entry name" value="Sdr_B"/>
</dbReference>
<dbReference type="PROSITE" id="PS50268">
    <property type="entry name" value="CADHERIN_2"/>
    <property type="match status" value="5"/>
</dbReference>
<evidence type="ECO:0000256" key="7">
    <source>
        <dbReference type="ARBA" id="ARBA00023136"/>
    </source>
</evidence>
<dbReference type="SMART" id="SM00736">
    <property type="entry name" value="CADG"/>
    <property type="match status" value="1"/>
</dbReference>
<feature type="domain" description="Cadherin" evidence="9">
    <location>
        <begin position="1149"/>
        <end position="1247"/>
    </location>
</feature>
<dbReference type="SUPFAM" id="SSF49313">
    <property type="entry name" value="Cadherin-like"/>
    <property type="match status" value="6"/>
</dbReference>
<dbReference type="Gene3D" id="2.60.40.10">
    <property type="entry name" value="Immunoglobulins"/>
    <property type="match status" value="2"/>
</dbReference>
<evidence type="ECO:0000313" key="11">
    <source>
        <dbReference type="Proteomes" id="UP000317977"/>
    </source>
</evidence>
<evidence type="ECO:0000256" key="6">
    <source>
        <dbReference type="ARBA" id="ARBA00022837"/>
    </source>
</evidence>
<dbReference type="GO" id="GO:0016342">
    <property type="term" value="C:catenin complex"/>
    <property type="evidence" value="ECO:0007669"/>
    <property type="project" value="TreeGrafter"/>
</dbReference>
<organism evidence="10 11">
    <name type="scientific">Rubripirellula reticaptiva</name>
    <dbReference type="NCBI Taxonomy" id="2528013"/>
    <lineage>
        <taxon>Bacteria</taxon>
        <taxon>Pseudomonadati</taxon>
        <taxon>Planctomycetota</taxon>
        <taxon>Planctomycetia</taxon>
        <taxon>Pirellulales</taxon>
        <taxon>Pirellulaceae</taxon>
        <taxon>Rubripirellula</taxon>
    </lineage>
</organism>
<reference evidence="10 11" key="1">
    <citation type="submission" date="2019-02" db="EMBL/GenBank/DDBJ databases">
        <title>Deep-cultivation of Planctomycetes and their phenomic and genomic characterization uncovers novel biology.</title>
        <authorList>
            <person name="Wiegand S."/>
            <person name="Jogler M."/>
            <person name="Boedeker C."/>
            <person name="Pinto D."/>
            <person name="Vollmers J."/>
            <person name="Rivas-Marin E."/>
            <person name="Kohn T."/>
            <person name="Peeters S.H."/>
            <person name="Heuer A."/>
            <person name="Rast P."/>
            <person name="Oberbeckmann S."/>
            <person name="Bunk B."/>
            <person name="Jeske O."/>
            <person name="Meyerdierks A."/>
            <person name="Storesund J.E."/>
            <person name="Kallscheuer N."/>
            <person name="Luecker S."/>
            <person name="Lage O.M."/>
            <person name="Pohl T."/>
            <person name="Merkel B.J."/>
            <person name="Hornburger P."/>
            <person name="Mueller R.-W."/>
            <person name="Bruemmer F."/>
            <person name="Labrenz M."/>
            <person name="Spormann A.M."/>
            <person name="Op Den Camp H."/>
            <person name="Overmann J."/>
            <person name="Amann R."/>
            <person name="Jetten M.S.M."/>
            <person name="Mascher T."/>
            <person name="Medema M.H."/>
            <person name="Devos D.P."/>
            <person name="Kaster A.-K."/>
            <person name="Ovreas L."/>
            <person name="Rohde M."/>
            <person name="Galperin M.Y."/>
            <person name="Jogler C."/>
        </authorList>
    </citation>
    <scope>NUCLEOTIDE SEQUENCE [LARGE SCALE GENOMIC DNA]</scope>
    <source>
        <strain evidence="10 11">Poly59</strain>
    </source>
</reference>
<dbReference type="RefSeq" id="WP_146532734.1">
    <property type="nucleotide sequence ID" value="NZ_SJPX01000001.1"/>
</dbReference>
<dbReference type="GO" id="GO:0000272">
    <property type="term" value="P:polysaccharide catabolic process"/>
    <property type="evidence" value="ECO:0007669"/>
    <property type="project" value="InterPro"/>
</dbReference>
<comment type="subcellular location">
    <subcellularLocation>
        <location evidence="1">Membrane</location>
    </subcellularLocation>
    <subcellularLocation>
        <location evidence="2">Secreted</location>
    </subcellularLocation>
</comment>
<dbReference type="Pfam" id="PF00404">
    <property type="entry name" value="Dockerin_1"/>
    <property type="match status" value="1"/>
</dbReference>
<keyword evidence="11" id="KW-1185">Reference proteome</keyword>
<dbReference type="OrthoDB" id="218787at2"/>
<dbReference type="Pfam" id="PF05345">
    <property type="entry name" value="He_PIG"/>
    <property type="match status" value="1"/>
</dbReference>
<proteinExistence type="predicted"/>
<keyword evidence="6" id="KW-0106">Calcium</keyword>
<dbReference type="GO" id="GO:0007156">
    <property type="term" value="P:homophilic cell adhesion via plasma membrane adhesion molecules"/>
    <property type="evidence" value="ECO:0007669"/>
    <property type="project" value="InterPro"/>
</dbReference>
<dbReference type="GO" id="GO:0004553">
    <property type="term" value="F:hydrolase activity, hydrolyzing O-glycosyl compounds"/>
    <property type="evidence" value="ECO:0007669"/>
    <property type="project" value="InterPro"/>
</dbReference>
<evidence type="ECO:0000259" key="9">
    <source>
        <dbReference type="PROSITE" id="PS50268"/>
    </source>
</evidence>